<keyword evidence="3 6" id="KW-0812">Transmembrane</keyword>
<feature type="transmembrane region" description="Helical" evidence="6">
    <location>
        <begin position="81"/>
        <end position="102"/>
    </location>
</feature>
<dbReference type="GO" id="GO:0005886">
    <property type="term" value="C:plasma membrane"/>
    <property type="evidence" value="ECO:0007669"/>
    <property type="project" value="UniProtKB-SubCell"/>
</dbReference>
<keyword evidence="4 6" id="KW-1133">Transmembrane helix</keyword>
<evidence type="ECO:0000256" key="6">
    <source>
        <dbReference type="RuleBase" id="RU366058"/>
    </source>
</evidence>
<name>A0A1R1RK63_9BACI</name>
<dbReference type="InterPro" id="IPR015414">
    <property type="entry name" value="TMEM64"/>
</dbReference>
<evidence type="ECO:0000256" key="5">
    <source>
        <dbReference type="ARBA" id="ARBA00023136"/>
    </source>
</evidence>
<comment type="caution">
    <text evidence="8">The sequence shown here is derived from an EMBL/GenBank/DDBJ whole genome shotgun (WGS) entry which is preliminary data.</text>
</comment>
<evidence type="ECO:0000256" key="1">
    <source>
        <dbReference type="ARBA" id="ARBA00004651"/>
    </source>
</evidence>
<feature type="domain" description="VTT" evidence="7">
    <location>
        <begin position="61"/>
        <end position="174"/>
    </location>
</feature>
<feature type="transmembrane region" description="Helical" evidence="6">
    <location>
        <begin position="6"/>
        <end position="26"/>
    </location>
</feature>
<dbReference type="Pfam" id="PF09335">
    <property type="entry name" value="VTT_dom"/>
    <property type="match status" value="1"/>
</dbReference>
<comment type="subcellular location">
    <subcellularLocation>
        <location evidence="1 6">Cell membrane</location>
        <topology evidence="1 6">Multi-pass membrane protein</topology>
    </subcellularLocation>
</comment>
<keyword evidence="5 6" id="KW-0472">Membrane</keyword>
<evidence type="ECO:0000256" key="4">
    <source>
        <dbReference type="ARBA" id="ARBA00022989"/>
    </source>
</evidence>
<evidence type="ECO:0000259" key="7">
    <source>
        <dbReference type="Pfam" id="PF09335"/>
    </source>
</evidence>
<evidence type="ECO:0000313" key="8">
    <source>
        <dbReference type="EMBL" id="OMI04827.1"/>
    </source>
</evidence>
<evidence type="ECO:0000256" key="3">
    <source>
        <dbReference type="ARBA" id="ARBA00022692"/>
    </source>
</evidence>
<accession>A0A1R1QJI4</accession>
<protein>
    <recommendedName>
        <fullName evidence="6">TVP38/TMEM64 family membrane protein</fullName>
    </recommendedName>
</protein>
<evidence type="ECO:0000313" key="9">
    <source>
        <dbReference type="Proteomes" id="UP000187367"/>
    </source>
</evidence>
<dbReference type="OrthoDB" id="9812980at2"/>
<feature type="transmembrane region" description="Helical" evidence="6">
    <location>
        <begin position="38"/>
        <end position="61"/>
    </location>
</feature>
<keyword evidence="9" id="KW-1185">Reference proteome</keyword>
<keyword evidence="2 6" id="KW-1003">Cell membrane</keyword>
<reference evidence="8 9" key="1">
    <citation type="submission" date="2017-01" db="EMBL/GenBank/DDBJ databases">
        <title>Bacillus phylogenomics.</title>
        <authorList>
            <person name="Dunlap C."/>
        </authorList>
    </citation>
    <scope>NUCLEOTIDE SEQUENCE [LARGE SCALE GENOMIC DNA]</scope>
    <source>
        <strain evidence="8 9">NRRL B-41282</strain>
    </source>
</reference>
<comment type="similarity">
    <text evidence="6">Belongs to the TVP38/TMEM64 family.</text>
</comment>
<dbReference type="PANTHER" id="PTHR12677">
    <property type="entry name" value="GOLGI APPARATUS MEMBRANE PROTEIN TVP38-RELATED"/>
    <property type="match status" value="1"/>
</dbReference>
<dbReference type="PANTHER" id="PTHR12677:SF59">
    <property type="entry name" value="GOLGI APPARATUS MEMBRANE PROTEIN TVP38-RELATED"/>
    <property type="match status" value="1"/>
</dbReference>
<dbReference type="InterPro" id="IPR032816">
    <property type="entry name" value="VTT_dom"/>
</dbReference>
<organism evidence="8 9">
    <name type="scientific">Bacillus swezeyi</name>
    <dbReference type="NCBI Taxonomy" id="1925020"/>
    <lineage>
        <taxon>Bacteria</taxon>
        <taxon>Bacillati</taxon>
        <taxon>Bacillota</taxon>
        <taxon>Bacilli</taxon>
        <taxon>Bacillales</taxon>
        <taxon>Bacillaceae</taxon>
        <taxon>Bacillus</taxon>
    </lineage>
</organism>
<gene>
    <name evidence="8" type="ORF">BW143_13280</name>
</gene>
<feature type="transmembrane region" description="Helical" evidence="6">
    <location>
        <begin position="181"/>
        <end position="201"/>
    </location>
</feature>
<sequence length="210" mass="22631">MRKKAFGKWAVIAVLAAAGLWFNAKYLNLNPRHIREGVLSFGIFAPLIYIGLLMIRPFLLLPASVFAVSGGLAFGPLFGSLYSFIGAAGGAFLSFALAYRLGGSFTKTPLKLEAFRMLLQKNGFFCILLLRLAPIHFDAVSYAAGVSKVKPLSFLAATAAGIIPGTIILNALGSSLLSGDIIAITIIVMIYLLFITVPLLFRKKVQELFD</sequence>
<dbReference type="Proteomes" id="UP000187367">
    <property type="component" value="Unassembled WGS sequence"/>
</dbReference>
<accession>A0A1R1RK63</accession>
<dbReference type="EMBL" id="MTJL01000024">
    <property type="protein sequence ID" value="OMI04827.1"/>
    <property type="molecule type" value="Genomic_DNA"/>
</dbReference>
<evidence type="ECO:0000256" key="2">
    <source>
        <dbReference type="ARBA" id="ARBA00022475"/>
    </source>
</evidence>
<dbReference type="RefSeq" id="WP_076763209.1">
    <property type="nucleotide sequence ID" value="NZ_JARMDZ010000011.1"/>
</dbReference>
<dbReference type="AlphaFoldDB" id="A0A1R1RK63"/>
<feature type="transmembrane region" description="Helical" evidence="6">
    <location>
        <begin position="151"/>
        <end position="169"/>
    </location>
</feature>
<proteinExistence type="inferred from homology"/>